<evidence type="ECO:0000259" key="3">
    <source>
        <dbReference type="Pfam" id="PF13581"/>
    </source>
</evidence>
<dbReference type="CDD" id="cd16936">
    <property type="entry name" value="HATPase_RsbW-like"/>
    <property type="match status" value="1"/>
</dbReference>
<name>A0ABU3Q1J2_9ACTN</name>
<sequence length="299" mass="33283">MQQARRWAASVCRELDREDLVDACELGVSELVTNALLHAEPPIALAVRGTRAHPRIEVFDGSRTPPVLTMPDAPEPDEDDELGFLMTVGRGLGLVAMNSSSWGADITAEGKVVWFEPVPEPRLDGDLEGQVFDVTMTTGEIERVPTFQVRLHHMPLAQYRDFRRHYSDLRREVRLLSLAHEDHYPLARDLSRRFDLFDEHVDNASLVDTVASQLAAGRQFGDHQVTVGKPAADLSHQMQDLLDLADAFCRSQRLLSLARSDEQREFQRWLLGEISSQASGSTAAPWREPGGDSNGAHAS</sequence>
<evidence type="ECO:0000313" key="4">
    <source>
        <dbReference type="EMBL" id="MDT9595373.1"/>
    </source>
</evidence>
<keyword evidence="1" id="KW-0418">Kinase</keyword>
<reference evidence="4 5" key="1">
    <citation type="submission" date="2023-08" db="EMBL/GenBank/DDBJ databases">
        <title>Nocardioides seae sp. nov., a bacterium isolated from a soil.</title>
        <authorList>
            <person name="Wang X."/>
        </authorList>
    </citation>
    <scope>NUCLEOTIDE SEQUENCE [LARGE SCALE GENOMIC DNA]</scope>
    <source>
        <strain evidence="4 5">YZH12</strain>
    </source>
</reference>
<organism evidence="4 5">
    <name type="scientific">Nocardioides imazamoxiresistens</name>
    <dbReference type="NCBI Taxonomy" id="3231893"/>
    <lineage>
        <taxon>Bacteria</taxon>
        <taxon>Bacillati</taxon>
        <taxon>Actinomycetota</taxon>
        <taxon>Actinomycetes</taxon>
        <taxon>Propionibacteriales</taxon>
        <taxon>Nocardioidaceae</taxon>
        <taxon>Nocardioides</taxon>
    </lineage>
</organism>
<feature type="domain" description="Histidine kinase/HSP90-like ATPase" evidence="3">
    <location>
        <begin position="2"/>
        <end position="115"/>
    </location>
</feature>
<dbReference type="Pfam" id="PF13581">
    <property type="entry name" value="HATPase_c_2"/>
    <property type="match status" value="1"/>
</dbReference>
<dbReference type="GO" id="GO:0005524">
    <property type="term" value="F:ATP binding"/>
    <property type="evidence" value="ECO:0007669"/>
    <property type="project" value="UniProtKB-KW"/>
</dbReference>
<keyword evidence="5" id="KW-1185">Reference proteome</keyword>
<evidence type="ECO:0000256" key="1">
    <source>
        <dbReference type="ARBA" id="ARBA00022527"/>
    </source>
</evidence>
<dbReference type="RefSeq" id="WP_315736035.1">
    <property type="nucleotide sequence ID" value="NZ_JAVYII010000011.1"/>
</dbReference>
<keyword evidence="1" id="KW-0723">Serine/threonine-protein kinase</keyword>
<dbReference type="PANTHER" id="PTHR35526:SF3">
    <property type="entry name" value="ANTI-SIGMA-F FACTOR RSBW"/>
    <property type="match status" value="1"/>
</dbReference>
<dbReference type="InterPro" id="IPR050267">
    <property type="entry name" value="Anti-sigma-factor_SerPK"/>
</dbReference>
<dbReference type="EMBL" id="JAVYII010000011">
    <property type="protein sequence ID" value="MDT9595373.1"/>
    <property type="molecule type" value="Genomic_DNA"/>
</dbReference>
<keyword evidence="1" id="KW-0808">Transferase</keyword>
<proteinExistence type="predicted"/>
<dbReference type="PANTHER" id="PTHR35526">
    <property type="entry name" value="ANTI-SIGMA-F FACTOR RSBW-RELATED"/>
    <property type="match status" value="1"/>
</dbReference>
<evidence type="ECO:0000313" key="5">
    <source>
        <dbReference type="Proteomes" id="UP001268542"/>
    </source>
</evidence>
<keyword evidence="4" id="KW-0067">ATP-binding</keyword>
<feature type="region of interest" description="Disordered" evidence="2">
    <location>
        <begin position="277"/>
        <end position="299"/>
    </location>
</feature>
<keyword evidence="4" id="KW-0547">Nucleotide-binding</keyword>
<dbReference type="InterPro" id="IPR003594">
    <property type="entry name" value="HATPase_dom"/>
</dbReference>
<accession>A0ABU3Q1J2</accession>
<protein>
    <submittedName>
        <fullName evidence="4">ATP-binding protein</fullName>
    </submittedName>
</protein>
<gene>
    <name evidence="4" type="ORF">RDV89_19975</name>
</gene>
<evidence type="ECO:0000256" key="2">
    <source>
        <dbReference type="SAM" id="MobiDB-lite"/>
    </source>
</evidence>
<dbReference type="Proteomes" id="UP001268542">
    <property type="component" value="Unassembled WGS sequence"/>
</dbReference>
<dbReference type="InterPro" id="IPR036890">
    <property type="entry name" value="HATPase_C_sf"/>
</dbReference>
<dbReference type="Gene3D" id="3.30.565.10">
    <property type="entry name" value="Histidine kinase-like ATPase, C-terminal domain"/>
    <property type="match status" value="1"/>
</dbReference>
<comment type="caution">
    <text evidence="4">The sequence shown here is derived from an EMBL/GenBank/DDBJ whole genome shotgun (WGS) entry which is preliminary data.</text>
</comment>